<keyword evidence="4 6" id="KW-0472">Membrane</keyword>
<feature type="transmembrane region" description="Helical" evidence="6">
    <location>
        <begin position="387"/>
        <end position="412"/>
    </location>
</feature>
<dbReference type="AlphaFoldDB" id="A0A3N0ARG2"/>
<evidence type="ECO:0000259" key="7">
    <source>
        <dbReference type="Pfam" id="PF04932"/>
    </source>
</evidence>
<evidence type="ECO:0000313" key="9">
    <source>
        <dbReference type="Proteomes" id="UP000278327"/>
    </source>
</evidence>
<protein>
    <recommendedName>
        <fullName evidence="7">O-antigen ligase-related domain-containing protein</fullName>
    </recommendedName>
</protein>
<evidence type="ECO:0000256" key="6">
    <source>
        <dbReference type="SAM" id="Phobius"/>
    </source>
</evidence>
<name>A0A3N0ARG2_9ACTN</name>
<dbReference type="InterPro" id="IPR007016">
    <property type="entry name" value="O-antigen_ligase-rel_domated"/>
</dbReference>
<sequence length="437" mass="47960">METRHEDRESEPRSNASGHVGETLARPNMRSRRPSAPGYVNRPCADWRYVLMFALLLIPFYPPTGFFNVLGLDYSSVLLGLQIFAAIVTLFLGAVRKRLDIFSGIALAIVAVMFLSTFLNEGFGRGWIYVQCFLDWMPLAVAVLIVGYARQRHMTDFLIALLAVTGFLSICNTVSILAFPDGFNFGGREPFNFFGHKNSSIDIVLPSIVCSLLLDRRKGRRLSARSVMFAAIGCVQFLVSYSATSVIAILFFFILLALCRLPRIASLVNGFSLLGGYAVTVVLLMVVKVQELFAPILVGVLGKTTTFTLRTFVWEGVLSMMAPGHLLLGYGASVRFALFFNDYLYNNAHNFFLHVLVSGGLIGVVLYCILILLAASKMVSARVGSTVVLSAFGCLLVVGLMESLITITWPLVLALGYYGVEGERYVAGHGDHGTVRN</sequence>
<evidence type="ECO:0000256" key="4">
    <source>
        <dbReference type="ARBA" id="ARBA00023136"/>
    </source>
</evidence>
<keyword evidence="2 6" id="KW-0812">Transmembrane</keyword>
<proteinExistence type="predicted"/>
<evidence type="ECO:0000313" key="8">
    <source>
        <dbReference type="EMBL" id="RNL36866.1"/>
    </source>
</evidence>
<feature type="transmembrane region" description="Helical" evidence="6">
    <location>
        <begin position="307"/>
        <end position="331"/>
    </location>
</feature>
<comment type="caution">
    <text evidence="8">The sequence shown here is derived from an EMBL/GenBank/DDBJ whole genome shotgun (WGS) entry which is preliminary data.</text>
</comment>
<reference evidence="8 9" key="1">
    <citation type="journal article" date="2019" name="Microbiol. Resour. Announc.">
        <title>Draft Genome Sequences of Type Strains of Gordonibacter faecihominis, Paraeggerthella hongkongensis, Parvibacter caecicola,Slackia equolifaciens, Slackia faecicanis, and Slackia isoflavoniconvertens.</title>
        <authorList>
            <person name="Danylec N."/>
            <person name="Stoll D.A."/>
            <person name="Dotsch A."/>
            <person name="Huch M."/>
        </authorList>
    </citation>
    <scope>NUCLEOTIDE SEQUENCE [LARGE SCALE GENOMIC DNA]</scope>
    <source>
        <strain evidence="8 9">DSM 18785</strain>
    </source>
</reference>
<feature type="transmembrane region" description="Helical" evidence="6">
    <location>
        <begin position="101"/>
        <end position="120"/>
    </location>
</feature>
<keyword evidence="9" id="KW-1185">Reference proteome</keyword>
<evidence type="ECO:0000256" key="1">
    <source>
        <dbReference type="ARBA" id="ARBA00004141"/>
    </source>
</evidence>
<feature type="domain" description="O-antigen ligase-related" evidence="7">
    <location>
        <begin position="230"/>
        <end position="368"/>
    </location>
</feature>
<dbReference type="InterPro" id="IPR051533">
    <property type="entry name" value="WaaL-like"/>
</dbReference>
<evidence type="ECO:0000256" key="2">
    <source>
        <dbReference type="ARBA" id="ARBA00022692"/>
    </source>
</evidence>
<feature type="transmembrane region" description="Helical" evidence="6">
    <location>
        <begin position="158"/>
        <end position="179"/>
    </location>
</feature>
<evidence type="ECO:0000256" key="3">
    <source>
        <dbReference type="ARBA" id="ARBA00022989"/>
    </source>
</evidence>
<comment type="subcellular location">
    <subcellularLocation>
        <location evidence="1">Membrane</location>
        <topology evidence="1">Multi-pass membrane protein</topology>
    </subcellularLocation>
</comment>
<feature type="transmembrane region" description="Helical" evidence="6">
    <location>
        <begin position="76"/>
        <end position="94"/>
    </location>
</feature>
<feature type="transmembrane region" description="Helical" evidence="6">
    <location>
        <begin position="126"/>
        <end position="146"/>
    </location>
</feature>
<organism evidence="8 9">
    <name type="scientific">Adlercreutzia equolifaciens subsp. celatus DSM 18785</name>
    <dbReference type="NCBI Taxonomy" id="1121021"/>
    <lineage>
        <taxon>Bacteria</taxon>
        <taxon>Bacillati</taxon>
        <taxon>Actinomycetota</taxon>
        <taxon>Coriobacteriia</taxon>
        <taxon>Eggerthellales</taxon>
        <taxon>Eggerthellaceae</taxon>
        <taxon>Adlercreutzia</taxon>
    </lineage>
</organism>
<feature type="region of interest" description="Disordered" evidence="5">
    <location>
        <begin position="1"/>
        <end position="35"/>
    </location>
</feature>
<accession>A0A3N0ARG2</accession>
<keyword evidence="3 6" id="KW-1133">Transmembrane helix</keyword>
<feature type="transmembrane region" description="Helical" evidence="6">
    <location>
        <begin position="49"/>
        <end position="70"/>
    </location>
</feature>
<dbReference type="Proteomes" id="UP000278327">
    <property type="component" value="Unassembled WGS sequence"/>
</dbReference>
<feature type="transmembrane region" description="Helical" evidence="6">
    <location>
        <begin position="264"/>
        <end position="287"/>
    </location>
</feature>
<evidence type="ECO:0000256" key="5">
    <source>
        <dbReference type="SAM" id="MobiDB-lite"/>
    </source>
</evidence>
<dbReference type="GO" id="GO:0016020">
    <property type="term" value="C:membrane"/>
    <property type="evidence" value="ECO:0007669"/>
    <property type="project" value="UniProtKB-SubCell"/>
</dbReference>
<feature type="transmembrane region" description="Helical" evidence="6">
    <location>
        <begin position="227"/>
        <end position="258"/>
    </location>
</feature>
<dbReference type="PANTHER" id="PTHR37422">
    <property type="entry name" value="TEICHURONIC ACID BIOSYNTHESIS PROTEIN TUAE"/>
    <property type="match status" value="1"/>
</dbReference>
<dbReference type="Pfam" id="PF04932">
    <property type="entry name" value="Wzy_C"/>
    <property type="match status" value="1"/>
</dbReference>
<gene>
    <name evidence="8" type="ORF">DMP10_09935</name>
</gene>
<feature type="compositionally biased region" description="Basic and acidic residues" evidence="5">
    <location>
        <begin position="1"/>
        <end position="12"/>
    </location>
</feature>
<dbReference type="EMBL" id="QICA01000018">
    <property type="protein sequence ID" value="RNL36866.1"/>
    <property type="molecule type" value="Genomic_DNA"/>
</dbReference>
<dbReference type="PANTHER" id="PTHR37422:SF13">
    <property type="entry name" value="LIPOPOLYSACCHARIDE BIOSYNTHESIS PROTEIN PA4999-RELATED"/>
    <property type="match status" value="1"/>
</dbReference>
<feature type="transmembrane region" description="Helical" evidence="6">
    <location>
        <begin position="351"/>
        <end position="375"/>
    </location>
</feature>